<accession>A0A6N2AL84</accession>
<keyword evidence="5" id="KW-0221">Differentiation</keyword>
<evidence type="ECO:0000313" key="7">
    <source>
        <dbReference type="EMBL" id="TMW82224.1"/>
    </source>
</evidence>
<dbReference type="AlphaFoldDB" id="A0A6N2AL84"/>
<feature type="chain" id="PRO_5026918859" description="CLAVATA3/ESR-related protein" evidence="6">
    <location>
        <begin position="27"/>
        <end position="93"/>
    </location>
</feature>
<evidence type="ECO:0008006" key="8">
    <source>
        <dbReference type="Google" id="ProtNLM"/>
    </source>
</evidence>
<dbReference type="PANTHER" id="PTHR36349:SF2">
    <property type="entry name" value="PROTEIN CLAVATA 3"/>
    <property type="match status" value="1"/>
</dbReference>
<name>A0A6N2AL84_SOLCI</name>
<evidence type="ECO:0000256" key="5">
    <source>
        <dbReference type="ARBA" id="ARBA00022782"/>
    </source>
</evidence>
<comment type="similarity">
    <text evidence="2">Belongs to the CLV3/ESR signal peptide family.</text>
</comment>
<organism evidence="7">
    <name type="scientific">Solanum chilense</name>
    <name type="common">Tomato</name>
    <name type="synonym">Lycopersicon chilense</name>
    <dbReference type="NCBI Taxonomy" id="4083"/>
    <lineage>
        <taxon>Eukaryota</taxon>
        <taxon>Viridiplantae</taxon>
        <taxon>Streptophyta</taxon>
        <taxon>Embryophyta</taxon>
        <taxon>Tracheophyta</taxon>
        <taxon>Spermatophyta</taxon>
        <taxon>Magnoliopsida</taxon>
        <taxon>eudicotyledons</taxon>
        <taxon>Gunneridae</taxon>
        <taxon>Pentapetalae</taxon>
        <taxon>asterids</taxon>
        <taxon>lamiids</taxon>
        <taxon>Solanales</taxon>
        <taxon>Solanaceae</taxon>
        <taxon>Solanoideae</taxon>
        <taxon>Solaneae</taxon>
        <taxon>Solanum</taxon>
        <taxon>Solanum subgen. Lycopersicon</taxon>
    </lineage>
</organism>
<evidence type="ECO:0000256" key="4">
    <source>
        <dbReference type="ARBA" id="ARBA00022729"/>
    </source>
</evidence>
<dbReference type="EMBL" id="RXGB01019298">
    <property type="protein sequence ID" value="TMW82224.1"/>
    <property type="molecule type" value="Genomic_DNA"/>
</dbReference>
<evidence type="ECO:0000256" key="6">
    <source>
        <dbReference type="SAM" id="SignalP"/>
    </source>
</evidence>
<feature type="signal peptide" evidence="6">
    <location>
        <begin position="1"/>
        <end position="26"/>
    </location>
</feature>
<reference evidence="7" key="1">
    <citation type="submission" date="2019-05" db="EMBL/GenBank/DDBJ databases">
        <title>The de novo reference genome and transcriptome assemblies of the wild tomato species Solanum chilense.</title>
        <authorList>
            <person name="Stam R."/>
            <person name="Nosenko T."/>
            <person name="Hoerger A.C."/>
            <person name="Stephan W."/>
            <person name="Seidel M.A."/>
            <person name="Kuhn J.M.M."/>
            <person name="Haberer G."/>
            <person name="Tellier A."/>
        </authorList>
    </citation>
    <scope>NUCLEOTIDE SEQUENCE</scope>
    <source>
        <tissue evidence="7">Mature leaves</tissue>
    </source>
</reference>
<comment type="subcellular location">
    <subcellularLocation>
        <location evidence="1">Secreted</location>
    </subcellularLocation>
</comment>
<dbReference type="GO" id="GO:0033612">
    <property type="term" value="F:receptor serine/threonine kinase binding"/>
    <property type="evidence" value="ECO:0007669"/>
    <property type="project" value="InterPro"/>
</dbReference>
<dbReference type="GO" id="GO:0005576">
    <property type="term" value="C:extracellular region"/>
    <property type="evidence" value="ECO:0007669"/>
    <property type="project" value="UniProtKB-SubCell"/>
</dbReference>
<dbReference type="GO" id="GO:0030154">
    <property type="term" value="P:cell differentiation"/>
    <property type="evidence" value="ECO:0007669"/>
    <property type="project" value="UniProtKB-KW"/>
</dbReference>
<evidence type="ECO:0000256" key="3">
    <source>
        <dbReference type="ARBA" id="ARBA00022525"/>
    </source>
</evidence>
<proteinExistence type="inferred from homology"/>
<sequence>MSLINAKYLTLFVLLICFLVIQESHGLSLKEVAPVKLLNRKVLERQWAAFGKVYYKHAEKINEKFADWELRGVPAGPDPLHHNGASPKKPKTP</sequence>
<keyword evidence="3" id="KW-0964">Secreted</keyword>
<gene>
    <name evidence="7" type="ORF">EJD97_006466</name>
</gene>
<protein>
    <recommendedName>
        <fullName evidence="8">CLAVATA3/ESR-related protein</fullName>
    </recommendedName>
</protein>
<evidence type="ECO:0000256" key="1">
    <source>
        <dbReference type="ARBA" id="ARBA00004613"/>
    </source>
</evidence>
<keyword evidence="4 6" id="KW-0732">Signal</keyword>
<comment type="caution">
    <text evidence="7">The sequence shown here is derived from an EMBL/GenBank/DDBJ whole genome shotgun (WGS) entry which is preliminary data.</text>
</comment>
<evidence type="ECO:0000256" key="2">
    <source>
        <dbReference type="ARBA" id="ARBA00005416"/>
    </source>
</evidence>
<dbReference type="PANTHER" id="PTHR36349">
    <property type="entry name" value="PROTEIN CLAVATA 3"/>
    <property type="match status" value="1"/>
</dbReference>
<dbReference type="InterPro" id="IPR044962">
    <property type="entry name" value="CLV3/ESR"/>
</dbReference>